<gene>
    <name evidence="1" type="ORF">MJO28_008663</name>
</gene>
<evidence type="ECO:0000313" key="2">
    <source>
        <dbReference type="Proteomes" id="UP001060170"/>
    </source>
</evidence>
<comment type="caution">
    <text evidence="1">The sequence shown here is derived from an EMBL/GenBank/DDBJ whole genome shotgun (WGS) entry which is preliminary data.</text>
</comment>
<protein>
    <submittedName>
        <fullName evidence="1">Uncharacterized protein</fullName>
    </submittedName>
</protein>
<proteinExistence type="predicted"/>
<name>A0ACC0EDE0_9BASI</name>
<dbReference type="EMBL" id="CM045872">
    <property type="protein sequence ID" value="KAI7949842.1"/>
    <property type="molecule type" value="Genomic_DNA"/>
</dbReference>
<keyword evidence="2" id="KW-1185">Reference proteome</keyword>
<reference evidence="2" key="1">
    <citation type="journal article" date="2018" name="BMC Genomics">
        <title>Genomic insights into host adaptation between the wheat stripe rust pathogen (Puccinia striiformis f. sp. tritici) and the barley stripe rust pathogen (Puccinia striiformis f. sp. hordei).</title>
        <authorList>
            <person name="Xia C."/>
            <person name="Wang M."/>
            <person name="Yin C."/>
            <person name="Cornejo O.E."/>
            <person name="Hulbert S.H."/>
            <person name="Chen X."/>
        </authorList>
    </citation>
    <scope>NUCLEOTIDE SEQUENCE [LARGE SCALE GENOMIC DNA]</scope>
    <source>
        <strain evidence="2">93-210</strain>
    </source>
</reference>
<reference evidence="1 2" key="3">
    <citation type="journal article" date="2022" name="Microbiol. Spectr.">
        <title>Folding features and dynamics of 3D genome architecture in plant fungal pathogens.</title>
        <authorList>
            <person name="Xia C."/>
        </authorList>
    </citation>
    <scope>NUCLEOTIDE SEQUENCE [LARGE SCALE GENOMIC DNA]</scope>
    <source>
        <strain evidence="1 2">93-210</strain>
    </source>
</reference>
<evidence type="ECO:0000313" key="1">
    <source>
        <dbReference type="EMBL" id="KAI7949842.1"/>
    </source>
</evidence>
<organism evidence="1 2">
    <name type="scientific">Puccinia striiformis f. sp. tritici</name>
    <dbReference type="NCBI Taxonomy" id="168172"/>
    <lineage>
        <taxon>Eukaryota</taxon>
        <taxon>Fungi</taxon>
        <taxon>Dikarya</taxon>
        <taxon>Basidiomycota</taxon>
        <taxon>Pucciniomycotina</taxon>
        <taxon>Pucciniomycetes</taxon>
        <taxon>Pucciniales</taxon>
        <taxon>Pucciniaceae</taxon>
        <taxon>Puccinia</taxon>
    </lineage>
</organism>
<accession>A0ACC0EDE0</accession>
<dbReference type="Proteomes" id="UP001060170">
    <property type="component" value="Chromosome 8"/>
</dbReference>
<reference evidence="2" key="2">
    <citation type="journal article" date="2018" name="Mol. Plant Microbe Interact.">
        <title>Genome sequence resources for the wheat stripe rust pathogen (Puccinia striiformis f. sp. tritici) and the barley stripe rust pathogen (Puccinia striiformis f. sp. hordei).</title>
        <authorList>
            <person name="Xia C."/>
            <person name="Wang M."/>
            <person name="Yin C."/>
            <person name="Cornejo O.E."/>
            <person name="Hulbert S.H."/>
            <person name="Chen X."/>
        </authorList>
    </citation>
    <scope>NUCLEOTIDE SEQUENCE [LARGE SCALE GENOMIC DNA]</scope>
    <source>
        <strain evidence="2">93-210</strain>
    </source>
</reference>
<sequence>MRGSASSLDRPSNLPITQFREGHSPPFHSVPVSCLVSSSISAWVLRRCGWQLGSSVIFGVLLMGLAILEATLIDSQLWSSKGAPLLRFTPPSSFLINSSLPTNTPGSLTSNLTTMPQQTHPSPYQRPAFHPRPVPFPPPYQRVANHSYGLRPRVAPIRSYGGPVPRPSPVHPAANVPVRETIWLRLTTFDANAGNQERSLLARQNGSNQRAVASTPVIRNVPFLSDTISNSFRFGGRPGPVLTANIRDPRLLMGNQTALRANSANPYLFPPPSPIFDRTLRSPTPFPPSSVWAEFFRNTASSQGSSSGHRRMDLDIPLVDRIGPPASSSSNASLWANAAAFVPPAAPRPRHMSTPPSSPQGPPGYVPSPSAANWGRRCGSESSTVGQPSSRRSSTSAASLPESEEVVVYHSLSVDQIHMLLEQPEGVNPYDHHLFSNRVPKDKYRFTAVGFAKLCHAFPTTSQAERDARVAFFESLVYLRRPDAATVN</sequence>